<sequence length="108" mass="12587">MYNNCVSLSVSDYRQNVLILLSKADYEDSQQDYRTLSREKEMADLEDRKPTSIQAEVHRLQIKTQVPQTEIAVFVMGKKRWNQLFCTSIITGWTSDTSSFEDTMEKII</sequence>
<name>A0A7I8X5H8_BURXY</name>
<dbReference type="AlphaFoldDB" id="A0A7I8X5H8"/>
<keyword evidence="2" id="KW-1185">Reference proteome</keyword>
<gene>
    <name evidence="1" type="ORF">BXYJ_LOCUS11670</name>
</gene>
<dbReference type="EMBL" id="CAJFCV020000005">
    <property type="protein sequence ID" value="CAG9122828.1"/>
    <property type="molecule type" value="Genomic_DNA"/>
</dbReference>
<dbReference type="OrthoDB" id="10541513at2759"/>
<organism evidence="1 2">
    <name type="scientific">Bursaphelenchus xylophilus</name>
    <name type="common">Pinewood nematode worm</name>
    <name type="synonym">Aphelenchoides xylophilus</name>
    <dbReference type="NCBI Taxonomy" id="6326"/>
    <lineage>
        <taxon>Eukaryota</taxon>
        <taxon>Metazoa</taxon>
        <taxon>Ecdysozoa</taxon>
        <taxon>Nematoda</taxon>
        <taxon>Chromadorea</taxon>
        <taxon>Rhabditida</taxon>
        <taxon>Tylenchina</taxon>
        <taxon>Tylenchomorpha</taxon>
        <taxon>Aphelenchoidea</taxon>
        <taxon>Aphelenchoididae</taxon>
        <taxon>Bursaphelenchus</taxon>
    </lineage>
</organism>
<proteinExistence type="predicted"/>
<dbReference type="Proteomes" id="UP000582659">
    <property type="component" value="Unassembled WGS sequence"/>
</dbReference>
<dbReference type="EMBL" id="CAJFDI010000005">
    <property type="protein sequence ID" value="CAD5231574.1"/>
    <property type="molecule type" value="Genomic_DNA"/>
</dbReference>
<evidence type="ECO:0000313" key="1">
    <source>
        <dbReference type="EMBL" id="CAD5231574.1"/>
    </source>
</evidence>
<protein>
    <submittedName>
        <fullName evidence="1">(pine wood nematode) hypothetical protein</fullName>
    </submittedName>
</protein>
<dbReference type="Proteomes" id="UP000659654">
    <property type="component" value="Unassembled WGS sequence"/>
</dbReference>
<comment type="caution">
    <text evidence="1">The sequence shown here is derived from an EMBL/GenBank/DDBJ whole genome shotgun (WGS) entry which is preliminary data.</text>
</comment>
<reference evidence="1" key="1">
    <citation type="submission" date="2020-09" db="EMBL/GenBank/DDBJ databases">
        <authorList>
            <person name="Kikuchi T."/>
        </authorList>
    </citation>
    <scope>NUCLEOTIDE SEQUENCE</scope>
    <source>
        <strain evidence="1">Ka4C1</strain>
    </source>
</reference>
<evidence type="ECO:0000313" key="2">
    <source>
        <dbReference type="Proteomes" id="UP000659654"/>
    </source>
</evidence>
<accession>A0A7I8X5H8</accession>